<comment type="subcellular location">
    <subcellularLocation>
        <location evidence="1">Cell outer membrane</location>
    </subcellularLocation>
</comment>
<dbReference type="HOGENOM" id="CLU_573464_0_0_0"/>
<evidence type="ECO:0000256" key="8">
    <source>
        <dbReference type="SAM" id="Coils"/>
    </source>
</evidence>
<name>F8L260_PARAV</name>
<evidence type="ECO:0000313" key="9">
    <source>
        <dbReference type="EMBL" id="CCB87390.1"/>
    </source>
</evidence>
<feature type="coiled-coil region" evidence="8">
    <location>
        <begin position="388"/>
        <end position="422"/>
    </location>
</feature>
<evidence type="ECO:0000256" key="2">
    <source>
        <dbReference type="ARBA" id="ARBA00007613"/>
    </source>
</evidence>
<dbReference type="InterPro" id="IPR051906">
    <property type="entry name" value="TolC-like"/>
</dbReference>
<dbReference type="EMBL" id="FR872580">
    <property type="protein sequence ID" value="CCB87390.1"/>
    <property type="molecule type" value="Genomic_DNA"/>
</dbReference>
<evidence type="ECO:0000256" key="7">
    <source>
        <dbReference type="ARBA" id="ARBA00023237"/>
    </source>
</evidence>
<keyword evidence="7" id="KW-0998">Cell outer membrane</keyword>
<evidence type="ECO:0000256" key="6">
    <source>
        <dbReference type="ARBA" id="ARBA00023136"/>
    </source>
</evidence>
<keyword evidence="8" id="KW-0175">Coiled coil</keyword>
<proteinExistence type="inferred from homology"/>
<dbReference type="AlphaFoldDB" id="F8L260"/>
<keyword evidence="10" id="KW-1185">Reference proteome</keyword>
<dbReference type="eggNOG" id="COG1538">
    <property type="taxonomic scope" value="Bacteria"/>
</dbReference>
<reference evidence="9 10" key="2">
    <citation type="journal article" date="2011" name="Mol. Biol. Evol.">
        <title>Unity in variety--the pan-genome of the Chlamydiae.</title>
        <authorList>
            <person name="Collingro A."/>
            <person name="Tischler P."/>
            <person name="Weinmaier T."/>
            <person name="Penz T."/>
            <person name="Heinz E."/>
            <person name="Brunham R.C."/>
            <person name="Read T.D."/>
            <person name="Bavoil P.M."/>
            <person name="Sachse K."/>
            <person name="Kahane S."/>
            <person name="Friedman M.G."/>
            <person name="Rattei T."/>
            <person name="Myers G.S."/>
            <person name="Horn M."/>
        </authorList>
    </citation>
    <scope>NUCLEOTIDE SEQUENCE [LARGE SCALE GENOMIC DNA]</scope>
    <source>
        <strain evidence="10">UV7</strain>
    </source>
</reference>
<reference key="1">
    <citation type="journal article" date="2011" name="Mol. Biol. Evol.">
        <title>Unity in variety -- the pan-genome of the Chlamydiae.</title>
        <authorList>
            <person name="Collingro A."/>
            <person name="Tischler P."/>
            <person name="Weinmaier T."/>
            <person name="Penz T."/>
            <person name="Heinz E."/>
            <person name="Brunham R.C."/>
            <person name="Read T.D."/>
            <person name="Bavoil P.M."/>
            <person name="Sachse K."/>
            <person name="Kahane S."/>
            <person name="Friedman M.G."/>
            <person name="Rattei T."/>
            <person name="Myers G.S.A."/>
            <person name="Horn M."/>
        </authorList>
    </citation>
    <scope>NUCLEOTIDE SEQUENCE</scope>
    <source>
        <strain>UV7</strain>
    </source>
</reference>
<dbReference type="GO" id="GO:0015562">
    <property type="term" value="F:efflux transmembrane transporter activity"/>
    <property type="evidence" value="ECO:0007669"/>
    <property type="project" value="InterPro"/>
</dbReference>
<organism evidence="9 10">
    <name type="scientific">Parachlamydia acanthamoebae (strain UV7)</name>
    <dbReference type="NCBI Taxonomy" id="765952"/>
    <lineage>
        <taxon>Bacteria</taxon>
        <taxon>Pseudomonadati</taxon>
        <taxon>Chlamydiota</taxon>
        <taxon>Chlamydiia</taxon>
        <taxon>Parachlamydiales</taxon>
        <taxon>Parachlamydiaceae</taxon>
        <taxon>Parachlamydia</taxon>
    </lineage>
</organism>
<dbReference type="PANTHER" id="PTHR30026:SF20">
    <property type="entry name" value="OUTER MEMBRANE PROTEIN TOLC"/>
    <property type="match status" value="1"/>
</dbReference>
<dbReference type="GO" id="GO:1990281">
    <property type="term" value="C:efflux pump complex"/>
    <property type="evidence" value="ECO:0007669"/>
    <property type="project" value="TreeGrafter"/>
</dbReference>
<evidence type="ECO:0000256" key="5">
    <source>
        <dbReference type="ARBA" id="ARBA00022692"/>
    </source>
</evidence>
<dbReference type="STRING" id="765952.PUV_24400"/>
<keyword evidence="6" id="KW-0472">Membrane</keyword>
<gene>
    <name evidence="9" type="ordered locus">PUV_24400</name>
</gene>
<dbReference type="PANTHER" id="PTHR30026">
    <property type="entry name" value="OUTER MEMBRANE PROTEIN TOLC"/>
    <property type="match status" value="1"/>
</dbReference>
<sequence>MSQKKNFRMTKAYICLIALFHCFFMPLYGDEKCILNLTIENAINLAWERNQNVLDAYAKLESAELGVELHEKEFGLKVFRRGDIGYVGGGKTGSGATIGGGIDLVKKFPFGTEITISPSLMKAAHKYDSLFRACISQPLFRAFNYDYFLSPLHSSQFSVRTATRSLLLTQINIMIQIIQSLYEVVKQEKMLVLDTESYERLKKFTDATRVKESIGLSDALDVYRAEIELRHAQDQKEQSRERLQDAKDRVRELLFLDCDQEFEANVSLEYSPVDISIDEAIKTALNKRLELEQAHDYVCESKRMAKIAKINLTPDFNFLVDYSSSARDEILTRTYSGKRESKWGIGLTTSTANFDNFHEKNAYEQSQMNVDNAKRNFFMVKNNLILEIKRMMRALDRTLDRIASQEKQIKNFQGEYHLAKAKFEHRMANNFDVIQAEKSTRMAQNGLISSIIEHIIEEYRLLAAMGVLIDREETCR</sequence>
<dbReference type="GO" id="GO:0009279">
    <property type="term" value="C:cell outer membrane"/>
    <property type="evidence" value="ECO:0007669"/>
    <property type="project" value="UniProtKB-SubCell"/>
</dbReference>
<evidence type="ECO:0000256" key="4">
    <source>
        <dbReference type="ARBA" id="ARBA00022452"/>
    </source>
</evidence>
<dbReference type="SUPFAM" id="SSF56954">
    <property type="entry name" value="Outer membrane efflux proteins (OEP)"/>
    <property type="match status" value="1"/>
</dbReference>
<dbReference type="InterPro" id="IPR003423">
    <property type="entry name" value="OMP_efflux"/>
</dbReference>
<evidence type="ECO:0000256" key="3">
    <source>
        <dbReference type="ARBA" id="ARBA00022448"/>
    </source>
</evidence>
<dbReference type="Proteomes" id="UP000000495">
    <property type="component" value="Chromosome"/>
</dbReference>
<keyword evidence="3" id="KW-0813">Transport</keyword>
<evidence type="ECO:0000313" key="10">
    <source>
        <dbReference type="Proteomes" id="UP000000495"/>
    </source>
</evidence>
<feature type="coiled-coil region" evidence="8">
    <location>
        <begin position="222"/>
        <end position="256"/>
    </location>
</feature>
<comment type="similarity">
    <text evidence="2">Belongs to the outer membrane factor (OMF) (TC 1.B.17) family.</text>
</comment>
<dbReference type="Pfam" id="PF02321">
    <property type="entry name" value="OEP"/>
    <property type="match status" value="1"/>
</dbReference>
<dbReference type="KEGG" id="puv:PUV_24400"/>
<protein>
    <recommendedName>
        <fullName evidence="11">Outer membrane efflux protein</fullName>
    </recommendedName>
</protein>
<keyword evidence="4" id="KW-1134">Transmembrane beta strand</keyword>
<evidence type="ECO:0008006" key="11">
    <source>
        <dbReference type="Google" id="ProtNLM"/>
    </source>
</evidence>
<dbReference type="GO" id="GO:0015288">
    <property type="term" value="F:porin activity"/>
    <property type="evidence" value="ECO:0007669"/>
    <property type="project" value="TreeGrafter"/>
</dbReference>
<evidence type="ECO:0000256" key="1">
    <source>
        <dbReference type="ARBA" id="ARBA00004442"/>
    </source>
</evidence>
<keyword evidence="5" id="KW-0812">Transmembrane</keyword>
<accession>F8L260</accession>
<dbReference type="Gene3D" id="1.20.1600.10">
    <property type="entry name" value="Outer membrane efflux proteins (OEP)"/>
    <property type="match status" value="1"/>
</dbReference>